<name>H8GFS0_9PSEU</name>
<evidence type="ECO:0000313" key="3">
    <source>
        <dbReference type="Proteomes" id="UP000004705"/>
    </source>
</evidence>
<evidence type="ECO:0000256" key="1">
    <source>
        <dbReference type="SAM" id="Phobius"/>
    </source>
</evidence>
<reference evidence="2 3" key="1">
    <citation type="journal article" date="2012" name="Stand. Genomic Sci.">
        <title>Genome sequence of the soil bacterium Saccharomonospora azurea type strain (NA-128(T)).</title>
        <authorList>
            <person name="Klenk H.P."/>
            <person name="Held B."/>
            <person name="Lucas S."/>
            <person name="Lapidus A."/>
            <person name="Copeland A."/>
            <person name="Hammon N."/>
            <person name="Pitluck S."/>
            <person name="Goodwin L.A."/>
            <person name="Han C."/>
            <person name="Tapia R."/>
            <person name="Brambilla E.M."/>
            <person name="Potter G."/>
            <person name="Land M."/>
            <person name="Ivanova N."/>
            <person name="Rohde M."/>
            <person name="Goker M."/>
            <person name="Detter J.C."/>
            <person name="Kyrpides N.C."/>
            <person name="Woyke T."/>
        </authorList>
    </citation>
    <scope>NUCLEOTIDE SEQUENCE [LARGE SCALE GENOMIC DNA]</scope>
    <source>
        <strain evidence="2 3">NA-128</strain>
    </source>
</reference>
<proteinExistence type="predicted"/>
<dbReference type="HOGENOM" id="CLU_2155041_0_0_11"/>
<evidence type="ECO:0000313" key="2">
    <source>
        <dbReference type="EMBL" id="EHY91105.1"/>
    </source>
</evidence>
<organism evidence="2 3">
    <name type="scientific">Saccharomonospora azurea NA-128</name>
    <dbReference type="NCBI Taxonomy" id="882081"/>
    <lineage>
        <taxon>Bacteria</taxon>
        <taxon>Bacillati</taxon>
        <taxon>Actinomycetota</taxon>
        <taxon>Actinomycetes</taxon>
        <taxon>Pseudonocardiales</taxon>
        <taxon>Pseudonocardiaceae</taxon>
        <taxon>Saccharomonospora</taxon>
    </lineage>
</organism>
<sequence length="110" mass="11661">MVVTVNLTPEQVLVGVGVLLALAAVWRIGSRRARKAAEAARASARAVSLAGRVLFTAAVFVGVQWLVIANPGNTTLLLVVLALPDLIAAYVLTRTLTVTSLDTTRRGNRR</sequence>
<keyword evidence="1" id="KW-0472">Membrane</keyword>
<accession>H8GFS0</accession>
<feature type="transmembrane region" description="Helical" evidence="1">
    <location>
        <begin position="49"/>
        <end position="68"/>
    </location>
</feature>
<feature type="transmembrane region" description="Helical" evidence="1">
    <location>
        <begin position="74"/>
        <end position="92"/>
    </location>
</feature>
<keyword evidence="1" id="KW-0812">Transmembrane</keyword>
<keyword evidence="3" id="KW-1185">Reference proteome</keyword>
<dbReference type="EMBL" id="CM001466">
    <property type="protein sequence ID" value="EHY91105.1"/>
    <property type="molecule type" value="Genomic_DNA"/>
</dbReference>
<dbReference type="Proteomes" id="UP000004705">
    <property type="component" value="Chromosome"/>
</dbReference>
<feature type="transmembrane region" description="Helical" evidence="1">
    <location>
        <begin position="12"/>
        <end position="29"/>
    </location>
</feature>
<keyword evidence="1" id="KW-1133">Transmembrane helix</keyword>
<gene>
    <name evidence="2" type="ORF">SacazDRAFT_04259</name>
</gene>
<dbReference type="AlphaFoldDB" id="H8GFS0"/>
<protein>
    <submittedName>
        <fullName evidence="2">Uncharacterized protein</fullName>
    </submittedName>
</protein>